<dbReference type="EMBL" id="BK032705">
    <property type="protein sequence ID" value="DAF56012.1"/>
    <property type="molecule type" value="Genomic_DNA"/>
</dbReference>
<name>A0A8S5SY25_9CAUD</name>
<accession>A0A8S5SY25</accession>
<evidence type="ECO:0000256" key="1">
    <source>
        <dbReference type="SAM" id="Coils"/>
    </source>
</evidence>
<feature type="coiled-coil region" evidence="1">
    <location>
        <begin position="11"/>
        <end position="38"/>
    </location>
</feature>
<organism evidence="2">
    <name type="scientific">Podoviridae sp. ctKmJ5</name>
    <dbReference type="NCBI Taxonomy" id="2827732"/>
    <lineage>
        <taxon>Viruses</taxon>
        <taxon>Duplodnaviria</taxon>
        <taxon>Heunggongvirae</taxon>
        <taxon>Uroviricota</taxon>
        <taxon>Caudoviricetes</taxon>
    </lineage>
</organism>
<protein>
    <submittedName>
        <fullName evidence="2">Uncharacterized protein</fullName>
    </submittedName>
</protein>
<keyword evidence="1" id="KW-0175">Coiled coil</keyword>
<reference evidence="2" key="1">
    <citation type="journal article" date="2021" name="Proc. Natl. Acad. Sci. U.S.A.">
        <title>A Catalog of Tens of Thousands of Viruses from Human Metagenomes Reveals Hidden Associations with Chronic Diseases.</title>
        <authorList>
            <person name="Tisza M.J."/>
            <person name="Buck C.B."/>
        </authorList>
    </citation>
    <scope>NUCLEOTIDE SEQUENCE</scope>
    <source>
        <strain evidence="2">CtKmJ5</strain>
    </source>
</reference>
<evidence type="ECO:0000313" key="2">
    <source>
        <dbReference type="EMBL" id="DAF56012.1"/>
    </source>
</evidence>
<sequence length="53" mass="6000">MAVVNVDLSEYDAIRKRNSELEEKVKELKKLNESLKSGSKVILRKETVVIVGL</sequence>
<proteinExistence type="predicted"/>